<evidence type="ECO:0000313" key="2">
    <source>
        <dbReference type="Proteomes" id="UP001057336"/>
    </source>
</evidence>
<dbReference type="InterPro" id="IPR036709">
    <property type="entry name" value="Autotransporte_beta_dom_sf"/>
</dbReference>
<accession>A0A9X9N742</accession>
<dbReference type="SUPFAM" id="SSF103515">
    <property type="entry name" value="Autotransporter"/>
    <property type="match status" value="1"/>
</dbReference>
<sequence>MRRVRPYEGSLVINNQGVANLYGKELKNIVTTGVALQAQFTPAFSVKVGYQGAYNHDTKANNVNAELRFSF</sequence>
<dbReference type="Gene3D" id="2.40.128.130">
    <property type="entry name" value="Autotransporter beta-domain"/>
    <property type="match status" value="1"/>
</dbReference>
<dbReference type="EMBL" id="CP073118">
    <property type="protein sequence ID" value="UTG75632.1"/>
    <property type="molecule type" value="Genomic_DNA"/>
</dbReference>
<dbReference type="Proteomes" id="UP001057336">
    <property type="component" value="Chromosome"/>
</dbReference>
<reference evidence="1" key="1">
    <citation type="submission" date="2021-04" db="EMBL/GenBank/DDBJ databases">
        <title>Characterizing Neisseria spp. as novel respiratory pathobionts in bronchiectasis.</title>
        <authorList>
            <person name="Li L."/>
            <person name="Mac Aogain M."/>
            <person name="Xu T."/>
            <person name="Jaggi T.K."/>
            <person name="Chan L.Y."/>
            <person name="Keir H.R."/>
            <person name="Dicker A.J."/>
            <person name="Qu J."/>
            <person name="Liu Y."/>
            <person name="Chen H.S."/>
            <person name="Koh M.S."/>
            <person name="Ong T.H."/>
            <person name="Lim A.Y.H."/>
            <person name="Abisheganaden J."/>
            <person name="Low T.B."/>
            <person name="Oliver B.G."/>
            <person name="Tan N.S."/>
            <person name="Fang M."/>
            <person name="Chalmers J.D."/>
            <person name="Chotirmall S.H."/>
        </authorList>
    </citation>
    <scope>NUCLEOTIDE SEQUENCE</scope>
    <source>
        <strain evidence="1">CG0073</strain>
    </source>
</reference>
<evidence type="ECO:0008006" key="3">
    <source>
        <dbReference type="Google" id="ProtNLM"/>
    </source>
</evidence>
<gene>
    <name evidence="1" type="ORF">KCG53_11465</name>
</gene>
<proteinExistence type="predicted"/>
<name>A0A9X9N742_NEISU</name>
<evidence type="ECO:0000313" key="1">
    <source>
        <dbReference type="EMBL" id="UTG75632.1"/>
    </source>
</evidence>
<dbReference type="AlphaFoldDB" id="A0A9X9N742"/>
<organism evidence="1 2">
    <name type="scientific">Neisseria subflava</name>
    <dbReference type="NCBI Taxonomy" id="28449"/>
    <lineage>
        <taxon>Bacteria</taxon>
        <taxon>Pseudomonadati</taxon>
        <taxon>Pseudomonadota</taxon>
        <taxon>Betaproteobacteria</taxon>
        <taxon>Neisseriales</taxon>
        <taxon>Neisseriaceae</taxon>
        <taxon>Neisseria</taxon>
    </lineage>
</organism>
<protein>
    <recommendedName>
        <fullName evidence="3">Autotransporter outer membrane beta-barrel domain-containing protein</fullName>
    </recommendedName>
</protein>